<evidence type="ECO:0000256" key="6">
    <source>
        <dbReference type="SAM" id="MobiDB-lite"/>
    </source>
</evidence>
<dbReference type="SUPFAM" id="SSF158553">
    <property type="entry name" value="TAFH domain-like"/>
    <property type="match status" value="1"/>
</dbReference>
<evidence type="ECO:0000256" key="1">
    <source>
        <dbReference type="ARBA" id="ARBA00004123"/>
    </source>
</evidence>
<dbReference type="InterPro" id="IPR003894">
    <property type="entry name" value="TAFH_NHR1"/>
</dbReference>
<dbReference type="SMART" id="SM00549">
    <property type="entry name" value="TAFH"/>
    <property type="match status" value="1"/>
</dbReference>
<keyword evidence="4" id="KW-0804">Transcription</keyword>
<feature type="compositionally biased region" description="Basic and acidic residues" evidence="6">
    <location>
        <begin position="1045"/>
        <end position="1062"/>
    </location>
</feature>
<dbReference type="OrthoDB" id="21060at2759"/>
<dbReference type="Gene3D" id="1.10.20.10">
    <property type="entry name" value="Histone, subunit A"/>
    <property type="match status" value="1"/>
</dbReference>
<evidence type="ECO:0000256" key="3">
    <source>
        <dbReference type="ARBA" id="ARBA00023015"/>
    </source>
</evidence>
<keyword evidence="5" id="KW-0539">Nucleus</keyword>
<evidence type="ECO:0000256" key="4">
    <source>
        <dbReference type="ARBA" id="ARBA00023163"/>
    </source>
</evidence>
<dbReference type="Pfam" id="PF07531">
    <property type="entry name" value="TAFH"/>
    <property type="match status" value="1"/>
</dbReference>
<feature type="region of interest" description="Disordered" evidence="6">
    <location>
        <begin position="722"/>
        <end position="741"/>
    </location>
</feature>
<evidence type="ECO:0000256" key="5">
    <source>
        <dbReference type="ARBA" id="ARBA00023242"/>
    </source>
</evidence>
<dbReference type="InterPro" id="IPR045144">
    <property type="entry name" value="TAF4"/>
</dbReference>
<feature type="region of interest" description="Disordered" evidence="6">
    <location>
        <begin position="875"/>
        <end position="894"/>
    </location>
</feature>
<dbReference type="Gene3D" id="1.20.120.1110">
    <property type="entry name" value="TAFH/NHR1 domain"/>
    <property type="match status" value="1"/>
</dbReference>
<keyword evidence="3" id="KW-0805">Transcription regulation</keyword>
<dbReference type="STRING" id="195883.A0A482XT82"/>
<dbReference type="AlphaFoldDB" id="A0A482XT82"/>
<dbReference type="Proteomes" id="UP000291343">
    <property type="component" value="Unassembled WGS sequence"/>
</dbReference>
<feature type="domain" description="TAFH" evidence="7">
    <location>
        <begin position="567"/>
        <end position="663"/>
    </location>
</feature>
<dbReference type="GO" id="GO:0006367">
    <property type="term" value="P:transcription initiation at RNA polymerase II promoter"/>
    <property type="evidence" value="ECO:0007669"/>
    <property type="project" value="TreeGrafter"/>
</dbReference>
<keyword evidence="9" id="KW-1185">Reference proteome</keyword>
<dbReference type="SUPFAM" id="SSF47113">
    <property type="entry name" value="Histone-fold"/>
    <property type="match status" value="1"/>
</dbReference>
<accession>A0A482XT82</accession>
<dbReference type="InterPro" id="IPR009072">
    <property type="entry name" value="Histone-fold"/>
</dbReference>
<name>A0A482XT82_LAOST</name>
<dbReference type="EMBL" id="QKKF02001142">
    <property type="protein sequence ID" value="RZF48697.1"/>
    <property type="molecule type" value="Genomic_DNA"/>
</dbReference>
<dbReference type="FunCoup" id="A0A482XT82">
    <property type="interactions" value="2034"/>
</dbReference>
<dbReference type="GO" id="GO:0003677">
    <property type="term" value="F:DNA binding"/>
    <property type="evidence" value="ECO:0007669"/>
    <property type="project" value="TreeGrafter"/>
</dbReference>
<dbReference type="PANTHER" id="PTHR15138">
    <property type="entry name" value="TRANSCRIPTION INITIATION FACTOR TFIID SUBUNIT 4"/>
    <property type="match status" value="1"/>
</dbReference>
<dbReference type="Pfam" id="PF05236">
    <property type="entry name" value="TAF4"/>
    <property type="match status" value="1"/>
</dbReference>
<evidence type="ECO:0000259" key="7">
    <source>
        <dbReference type="PROSITE" id="PS51119"/>
    </source>
</evidence>
<reference evidence="8 9" key="1">
    <citation type="journal article" date="2017" name="Gigascience">
        <title>Genome sequence of the small brown planthopper, Laodelphax striatellus.</title>
        <authorList>
            <person name="Zhu J."/>
            <person name="Jiang F."/>
            <person name="Wang X."/>
            <person name="Yang P."/>
            <person name="Bao Y."/>
            <person name="Zhao W."/>
            <person name="Wang W."/>
            <person name="Lu H."/>
            <person name="Wang Q."/>
            <person name="Cui N."/>
            <person name="Li J."/>
            <person name="Chen X."/>
            <person name="Luo L."/>
            <person name="Yu J."/>
            <person name="Kang L."/>
            <person name="Cui F."/>
        </authorList>
    </citation>
    <scope>NUCLEOTIDE SEQUENCE [LARGE SCALE GENOMIC DNA]</scope>
    <source>
        <strain evidence="8">Lst14</strain>
    </source>
</reference>
<sequence length="1156" mass="122120">MTDGYNNLLCINIKCIHLNYDLFSLLVGSYVNFENETDFIVRKVEDYFTFLLRLKGNALWVRFVYGACAHQFTVGFWQKMASAKFLEEALSTDVDESAVNALVGSLEDQLVTTAPNASNPQATSVTVNQNHMTSSISNGGTVTTQKHGVSNGGSDPMNIILNNDANKVLPSASHQSANTLPTSVVNTVVASLHGGVTSSGFLNQVTSNIGLVQPNLTNANKPQENVKLVFPSNSQAVTTSVGVNINNRVSYANQTTSLPNGSIGITHSGLNVTSTNVQSIVTQSYSQAGSNASKQVGSVVGMDQNKPTGTALVIKSSGNSHGTQGTQLSTGVVPVSMTVNSTMTLTGSHAVNTAINTTTSSGVPGVVTLAKPINQSVGTQQTIVGNSPTLIPTNVQILNVNAIRAAAPGQAGQKTLPSRVMIGAPQMVSARPGQPGQITLQTLQGLQPGTQGHLLVKTENGQYQLLRVAGTAPTQTAAIAPNNAAAAAPTAFRMQHVPAAGGAAAGTMQTQVPALAATTTASTTPTVVTQQQQQQATQQQQAATQQQQTVATGGGVATATQQQRHGVDTTKEKCRKFLANLLELSSREPKAVETKVRTLIQELVDTKVEPEEFCDRLERLLNASPQPCLIGFLKKSLPLLRQSMVTNELVIEGIRPPPRAVVFSIASTTPTIVQPQQVQTSQASVQSSMTMTSSGGVVRPQVQMSTTPQMRVITHPPNAAPNPTTTAPARPPAATLQQQQPIQHRIVTKYLQPMRVPSPVTTKVMNAAAGVRGAAPTQQVVRLGAGVRGAAPTTIIKTPSVAAAIHLKQQQQQQAALLAAKAAAAAGGTGGVSVSVGASRLATTPIVTSAAASLSAAKTTSSFLLKAVTASSSSASASARDKEKKSYVSVGGGGGGSGGYTGDDDINDVAAMGGVNLAEETQRILGSTELIGTQIRSCKDDLYLHSTPLMHKISQIASRHGLDDPTSDVASLVSHATQERLKTLVEKLAVIAEHRIDFNKLDSAYEVTQDVRGQLKLLEELDRAERKRHDEQERELLLRAAKSRSKTEDPEQAKLKAKAKEMQRAEMEELRQREANLTALQAIGSRKKPKLESADTIATSGQSSAGNSSNTSSNTSRFQLASRPRLKRVNLRDLLFLLEQEKESCRSPLLYRSHLK</sequence>
<proteinExistence type="inferred from homology"/>
<dbReference type="CDD" id="cd08045">
    <property type="entry name" value="HFD_TAF4"/>
    <property type="match status" value="1"/>
</dbReference>
<dbReference type="InterPro" id="IPR007900">
    <property type="entry name" value="TAF4_C"/>
</dbReference>
<dbReference type="FunFam" id="1.10.20.10:FF:000015">
    <property type="entry name" value="Transcription initiation factor TFIID subunit 4B"/>
    <property type="match status" value="1"/>
</dbReference>
<evidence type="ECO:0000313" key="8">
    <source>
        <dbReference type="EMBL" id="RZF48697.1"/>
    </source>
</evidence>
<feature type="region of interest" description="Disordered" evidence="6">
    <location>
        <begin position="1081"/>
        <end position="1121"/>
    </location>
</feature>
<protein>
    <recommendedName>
        <fullName evidence="7">TAFH domain-containing protein</fullName>
    </recommendedName>
</protein>
<dbReference type="InParanoid" id="A0A482XT82"/>
<evidence type="ECO:0000313" key="9">
    <source>
        <dbReference type="Proteomes" id="UP000291343"/>
    </source>
</evidence>
<dbReference type="PROSITE" id="PS51119">
    <property type="entry name" value="TAFH"/>
    <property type="match status" value="1"/>
</dbReference>
<feature type="region of interest" description="Disordered" evidence="6">
    <location>
        <begin position="1039"/>
        <end position="1062"/>
    </location>
</feature>
<comment type="similarity">
    <text evidence="2">Belongs to the TAF4 family.</text>
</comment>
<evidence type="ECO:0000256" key="2">
    <source>
        <dbReference type="ARBA" id="ARBA00006178"/>
    </source>
</evidence>
<organism evidence="8 9">
    <name type="scientific">Laodelphax striatellus</name>
    <name type="common">Small brown planthopper</name>
    <name type="synonym">Delphax striatella</name>
    <dbReference type="NCBI Taxonomy" id="195883"/>
    <lineage>
        <taxon>Eukaryota</taxon>
        <taxon>Metazoa</taxon>
        <taxon>Ecdysozoa</taxon>
        <taxon>Arthropoda</taxon>
        <taxon>Hexapoda</taxon>
        <taxon>Insecta</taxon>
        <taxon>Pterygota</taxon>
        <taxon>Neoptera</taxon>
        <taxon>Paraneoptera</taxon>
        <taxon>Hemiptera</taxon>
        <taxon>Auchenorrhyncha</taxon>
        <taxon>Fulgoroidea</taxon>
        <taxon>Delphacidae</taxon>
        <taxon>Criomorphinae</taxon>
        <taxon>Laodelphax</taxon>
    </lineage>
</organism>
<comment type="caution">
    <text evidence="8">The sequence shown here is derived from an EMBL/GenBank/DDBJ whole genome shotgun (WGS) entry which is preliminary data.</text>
</comment>
<dbReference type="GO" id="GO:0046982">
    <property type="term" value="F:protein heterodimerization activity"/>
    <property type="evidence" value="ECO:0007669"/>
    <property type="project" value="InterPro"/>
</dbReference>
<comment type="subcellular location">
    <subcellularLocation>
        <location evidence="1">Nucleus</location>
    </subcellularLocation>
</comment>
<dbReference type="GO" id="GO:0005669">
    <property type="term" value="C:transcription factor TFIID complex"/>
    <property type="evidence" value="ECO:0007669"/>
    <property type="project" value="InterPro"/>
</dbReference>
<dbReference type="GO" id="GO:0016251">
    <property type="term" value="F:RNA polymerase II general transcription initiation factor activity"/>
    <property type="evidence" value="ECO:0007669"/>
    <property type="project" value="TreeGrafter"/>
</dbReference>
<feature type="compositionally biased region" description="Low complexity" evidence="6">
    <location>
        <begin position="1098"/>
        <end position="1116"/>
    </location>
</feature>
<gene>
    <name evidence="8" type="ORF">LSTR_LSTR011184</name>
</gene>
<dbReference type="SMR" id="A0A482XT82"/>
<dbReference type="PANTHER" id="PTHR15138:SF14">
    <property type="entry name" value="TRANSCRIPTION INITIATION FACTOR TFIID SUBUNIT 4"/>
    <property type="match status" value="1"/>
</dbReference>
<dbReference type="FunFam" id="1.20.120.1110:FF:000004">
    <property type="entry name" value="TBP-associated factor 4, isoform F"/>
    <property type="match status" value="1"/>
</dbReference>
<dbReference type="InterPro" id="IPR037249">
    <property type="entry name" value="TAFH/NHR1_dom_sf"/>
</dbReference>